<dbReference type="InterPro" id="IPR023801">
    <property type="entry name" value="His_deacetylse_dom"/>
</dbReference>
<dbReference type="InterPro" id="IPR023696">
    <property type="entry name" value="Ureohydrolase_dom_sf"/>
</dbReference>
<evidence type="ECO:0000313" key="11">
    <source>
        <dbReference type="EMBL" id="NDV32836.1"/>
    </source>
</evidence>
<protein>
    <recommendedName>
        <fullName evidence="3">histone deacetylase</fullName>
        <ecNumber evidence="3">3.5.1.98</ecNumber>
    </recommendedName>
</protein>
<dbReference type="EC" id="3.5.1.98" evidence="3"/>
<dbReference type="EMBL" id="GIBP01003867">
    <property type="protein sequence ID" value="NDV32836.1"/>
    <property type="molecule type" value="Transcribed_RNA"/>
</dbReference>
<evidence type="ECO:0000256" key="3">
    <source>
        <dbReference type="ARBA" id="ARBA00012111"/>
    </source>
</evidence>
<dbReference type="AlphaFoldDB" id="A0A6B2L794"/>
<evidence type="ECO:0000256" key="8">
    <source>
        <dbReference type="ARBA" id="ARBA00023163"/>
    </source>
</evidence>
<evidence type="ECO:0000256" key="9">
    <source>
        <dbReference type="ARBA" id="ARBA00023242"/>
    </source>
</evidence>
<comment type="similarity">
    <text evidence="2">Belongs to the histone deacetylase family. HD type 2 subfamily.</text>
</comment>
<proteinExistence type="inferred from homology"/>
<keyword evidence="5" id="KW-0378">Hydrolase</keyword>
<feature type="domain" description="Histone deacetylase" evidence="10">
    <location>
        <begin position="14"/>
        <end position="243"/>
    </location>
</feature>
<keyword evidence="6" id="KW-0156">Chromatin regulator</keyword>
<dbReference type="PRINTS" id="PR01270">
    <property type="entry name" value="HDASUPER"/>
</dbReference>
<dbReference type="CDD" id="cd09992">
    <property type="entry name" value="HDAC_classII"/>
    <property type="match status" value="1"/>
</dbReference>
<name>A0A6B2L794_9EUKA</name>
<keyword evidence="4" id="KW-0678">Repressor</keyword>
<dbReference type="Pfam" id="PF00850">
    <property type="entry name" value="Hist_deacetyl"/>
    <property type="match status" value="1"/>
</dbReference>
<dbReference type="Gene3D" id="3.40.800.20">
    <property type="entry name" value="Histone deacetylase domain"/>
    <property type="match status" value="1"/>
</dbReference>
<dbReference type="GO" id="GO:0000118">
    <property type="term" value="C:histone deacetylase complex"/>
    <property type="evidence" value="ECO:0007669"/>
    <property type="project" value="TreeGrafter"/>
</dbReference>
<dbReference type="InterPro" id="IPR000286">
    <property type="entry name" value="HDACs"/>
</dbReference>
<dbReference type="PANTHER" id="PTHR10625:SF5">
    <property type="entry name" value="HISTONE DEACETYLASE"/>
    <property type="match status" value="1"/>
</dbReference>
<evidence type="ECO:0000259" key="10">
    <source>
        <dbReference type="Pfam" id="PF00850"/>
    </source>
</evidence>
<evidence type="ECO:0000256" key="2">
    <source>
        <dbReference type="ARBA" id="ARBA00007738"/>
    </source>
</evidence>
<evidence type="ECO:0000256" key="4">
    <source>
        <dbReference type="ARBA" id="ARBA00022491"/>
    </source>
</evidence>
<comment type="subcellular location">
    <subcellularLocation>
        <location evidence="1">Nucleus</location>
    </subcellularLocation>
</comment>
<evidence type="ECO:0000256" key="5">
    <source>
        <dbReference type="ARBA" id="ARBA00022801"/>
    </source>
</evidence>
<evidence type="ECO:0000256" key="7">
    <source>
        <dbReference type="ARBA" id="ARBA00023015"/>
    </source>
</evidence>
<dbReference type="GO" id="GO:0040029">
    <property type="term" value="P:epigenetic regulation of gene expression"/>
    <property type="evidence" value="ECO:0007669"/>
    <property type="project" value="TreeGrafter"/>
</dbReference>
<organism evidence="11">
    <name type="scientific">Arcella intermedia</name>
    <dbReference type="NCBI Taxonomy" id="1963864"/>
    <lineage>
        <taxon>Eukaryota</taxon>
        <taxon>Amoebozoa</taxon>
        <taxon>Tubulinea</taxon>
        <taxon>Elardia</taxon>
        <taxon>Arcellinida</taxon>
        <taxon>Sphaerothecina</taxon>
        <taxon>Arcellidae</taxon>
        <taxon>Arcella</taxon>
    </lineage>
</organism>
<evidence type="ECO:0000256" key="1">
    <source>
        <dbReference type="ARBA" id="ARBA00004123"/>
    </source>
</evidence>
<dbReference type="GO" id="GO:0141221">
    <property type="term" value="F:histone deacetylase activity, hydrolytic mechanism"/>
    <property type="evidence" value="ECO:0007669"/>
    <property type="project" value="UniProtKB-EC"/>
</dbReference>
<evidence type="ECO:0000256" key="6">
    <source>
        <dbReference type="ARBA" id="ARBA00022853"/>
    </source>
</evidence>
<keyword evidence="8" id="KW-0804">Transcription</keyword>
<keyword evidence="9" id="KW-0539">Nucleus</keyword>
<dbReference type="PANTHER" id="PTHR10625">
    <property type="entry name" value="HISTONE DEACETYLASE HDAC1-RELATED"/>
    <property type="match status" value="1"/>
</dbReference>
<reference evidence="11" key="1">
    <citation type="journal article" date="2020" name="J. Eukaryot. Microbiol.">
        <title>De novo Sequencing, Assembly and Annotation of the Transcriptome for the Free-Living Testate Amoeba Arcella intermedia.</title>
        <authorList>
            <person name="Ribeiro G.M."/>
            <person name="Porfirio-Sousa A.L."/>
            <person name="Maurer-Alcala X.X."/>
            <person name="Katz L.A."/>
            <person name="Lahr D.J.G."/>
        </authorList>
    </citation>
    <scope>NUCLEOTIDE SEQUENCE</scope>
</reference>
<sequence>MGAAKYCSEDQVITLDNDTYANRFSPDAALLAVGGTLELVRRVVGGSLQNGFSIVRPPGHHAGTSEAMGFCLFNNVAISARYARTVLGVDRVAIVDWDIHHGNGTQNIFYSDPNVLVFSVHKGGWFYPFTGTAEEVGVGKGTGSTVNVPFSHSNMKDGDYITAFRYVLLPILKEFCPSLILVSAGYDCARGDPIGGMAVSRYGFVKMLEMLKKQHPGTPMACVLEGGYDAESLGWGVADSIRVLLGEEKILGEVEEEEIGYLEDPSSLGLEDILKVMHLQRKYWKNIKQAEHDLDHLSHRILYSGSI</sequence>
<accession>A0A6B2L794</accession>
<keyword evidence="7" id="KW-0805">Transcription regulation</keyword>
<dbReference type="InterPro" id="IPR037138">
    <property type="entry name" value="His_deacetylse_dom_sf"/>
</dbReference>
<dbReference type="SUPFAM" id="SSF52768">
    <property type="entry name" value="Arginase/deacetylase"/>
    <property type="match status" value="1"/>
</dbReference>